<keyword evidence="3" id="KW-1185">Reference proteome</keyword>
<reference evidence="2 3" key="1">
    <citation type="submission" date="2015-02" db="EMBL/GenBank/DDBJ databases">
        <authorList>
            <person name="Ju K.-S."/>
            <person name="Doroghazi J.R."/>
            <person name="Metcalf W."/>
        </authorList>
    </citation>
    <scope>NUCLEOTIDE SEQUENCE [LARGE SCALE GENOMIC DNA]</scope>
    <source>
        <strain evidence="2 3">NRRL B-16140</strain>
    </source>
</reference>
<dbReference type="EMBL" id="JYJG01000064">
    <property type="protein sequence ID" value="KJK50143.1"/>
    <property type="molecule type" value="Genomic_DNA"/>
</dbReference>
<name>A0A0F0H952_LENAE</name>
<sequence length="77" mass="7857">MTVSSTGVPAGPRLLDALAVEAALVGRRPLDQLQAAEAAEVTRILRRRAATTDPTAGPITVSAGSTVPERHVRGASA</sequence>
<dbReference type="PATRIC" id="fig|68170.10.peg.1393"/>
<evidence type="ECO:0000313" key="3">
    <source>
        <dbReference type="Proteomes" id="UP000033393"/>
    </source>
</evidence>
<organism evidence="2 3">
    <name type="scientific">Lentzea aerocolonigenes</name>
    <name type="common">Lechevalieria aerocolonigenes</name>
    <name type="synonym">Saccharothrix aerocolonigenes</name>
    <dbReference type="NCBI Taxonomy" id="68170"/>
    <lineage>
        <taxon>Bacteria</taxon>
        <taxon>Bacillati</taxon>
        <taxon>Actinomycetota</taxon>
        <taxon>Actinomycetes</taxon>
        <taxon>Pseudonocardiales</taxon>
        <taxon>Pseudonocardiaceae</taxon>
        <taxon>Lentzea</taxon>
    </lineage>
</organism>
<accession>A0A0F0H952</accession>
<dbReference type="RefSeq" id="WP_045311438.1">
    <property type="nucleotide sequence ID" value="NZ_JYJG01000064.1"/>
</dbReference>
<comment type="caution">
    <text evidence="2">The sequence shown here is derived from an EMBL/GenBank/DDBJ whole genome shotgun (WGS) entry which is preliminary data.</text>
</comment>
<gene>
    <name evidence="2" type="ORF">UK23_11510</name>
</gene>
<protein>
    <submittedName>
        <fullName evidence="2">Uncharacterized protein</fullName>
    </submittedName>
</protein>
<feature type="region of interest" description="Disordered" evidence="1">
    <location>
        <begin position="49"/>
        <end position="77"/>
    </location>
</feature>
<dbReference type="Proteomes" id="UP000033393">
    <property type="component" value="Unassembled WGS sequence"/>
</dbReference>
<evidence type="ECO:0000256" key="1">
    <source>
        <dbReference type="SAM" id="MobiDB-lite"/>
    </source>
</evidence>
<feature type="compositionally biased region" description="Basic and acidic residues" evidence="1">
    <location>
        <begin position="68"/>
        <end position="77"/>
    </location>
</feature>
<dbReference type="AlphaFoldDB" id="A0A0F0H952"/>
<evidence type="ECO:0000313" key="2">
    <source>
        <dbReference type="EMBL" id="KJK50143.1"/>
    </source>
</evidence>
<proteinExistence type="predicted"/>